<evidence type="ECO:0000256" key="3">
    <source>
        <dbReference type="PROSITE-ProRule" id="PRU00339"/>
    </source>
</evidence>
<dbReference type="OrthoDB" id="343875at2759"/>
<protein>
    <submittedName>
        <fullName evidence="4">Uncharacterized protein</fullName>
    </submittedName>
</protein>
<dbReference type="HOGENOM" id="CLU_1484741_0_0_1"/>
<dbReference type="InterPro" id="IPR019734">
    <property type="entry name" value="TPR_rpt"/>
</dbReference>
<dbReference type="GeneID" id="5030197"/>
<evidence type="ECO:0000313" key="4">
    <source>
        <dbReference type="EMBL" id="CAK77015.1"/>
    </source>
</evidence>
<dbReference type="Pfam" id="PF14559">
    <property type="entry name" value="TPR_19"/>
    <property type="match status" value="1"/>
</dbReference>
<dbReference type="Proteomes" id="UP000000600">
    <property type="component" value="Unassembled WGS sequence"/>
</dbReference>
<dbReference type="STRING" id="5888.A0D1U8"/>
<dbReference type="PANTHER" id="PTHR44943:SF4">
    <property type="entry name" value="TPR REPEAT-CONTAINING PROTEIN MJ0798"/>
    <property type="match status" value="1"/>
</dbReference>
<dbReference type="InParanoid" id="A0D1U8"/>
<dbReference type="AlphaFoldDB" id="A0D1U8"/>
<dbReference type="PROSITE" id="PS50005">
    <property type="entry name" value="TPR"/>
    <property type="match status" value="3"/>
</dbReference>
<feature type="repeat" description="TPR" evidence="3">
    <location>
        <begin position="131"/>
        <end position="164"/>
    </location>
</feature>
<keyword evidence="2 3" id="KW-0802">TPR repeat</keyword>
<gene>
    <name evidence="4" type="ORF">GSPATT00012540001</name>
</gene>
<name>A0D1U8_PARTE</name>
<feature type="repeat" description="TPR" evidence="3">
    <location>
        <begin position="21"/>
        <end position="54"/>
    </location>
</feature>
<keyword evidence="1" id="KW-0677">Repeat</keyword>
<dbReference type="PANTHER" id="PTHR44943">
    <property type="entry name" value="CELLULOSE SYNTHASE OPERON PROTEIN C"/>
    <property type="match status" value="1"/>
</dbReference>
<dbReference type="Gene3D" id="1.25.40.10">
    <property type="entry name" value="Tetratricopeptide repeat domain"/>
    <property type="match status" value="2"/>
</dbReference>
<dbReference type="InterPro" id="IPR011990">
    <property type="entry name" value="TPR-like_helical_dom_sf"/>
</dbReference>
<reference evidence="4 5" key="1">
    <citation type="journal article" date="2006" name="Nature">
        <title>Global trends of whole-genome duplications revealed by the ciliate Paramecium tetraurelia.</title>
        <authorList>
            <consortium name="Genoscope"/>
            <person name="Aury J.-M."/>
            <person name="Jaillon O."/>
            <person name="Duret L."/>
            <person name="Noel B."/>
            <person name="Jubin C."/>
            <person name="Porcel B.M."/>
            <person name="Segurens B."/>
            <person name="Daubin V."/>
            <person name="Anthouard V."/>
            <person name="Aiach N."/>
            <person name="Arnaiz O."/>
            <person name="Billaut A."/>
            <person name="Beisson J."/>
            <person name="Blanc I."/>
            <person name="Bouhouche K."/>
            <person name="Camara F."/>
            <person name="Duharcourt S."/>
            <person name="Guigo R."/>
            <person name="Gogendeau D."/>
            <person name="Katinka M."/>
            <person name="Keller A.-M."/>
            <person name="Kissmehl R."/>
            <person name="Klotz C."/>
            <person name="Koll F."/>
            <person name="Le Moue A."/>
            <person name="Lepere C."/>
            <person name="Malinsky S."/>
            <person name="Nowacki M."/>
            <person name="Nowak J.K."/>
            <person name="Plattner H."/>
            <person name="Poulain J."/>
            <person name="Ruiz F."/>
            <person name="Serrano V."/>
            <person name="Zagulski M."/>
            <person name="Dessen P."/>
            <person name="Betermier M."/>
            <person name="Weissenbach J."/>
            <person name="Scarpelli C."/>
            <person name="Schachter V."/>
            <person name="Sperling L."/>
            <person name="Meyer E."/>
            <person name="Cohen J."/>
            <person name="Wincker P."/>
        </authorList>
    </citation>
    <scope>NUCLEOTIDE SEQUENCE [LARGE SCALE GENOMIC DNA]</scope>
    <source>
        <strain evidence="4 5">Stock d4-2</strain>
    </source>
</reference>
<dbReference type="SUPFAM" id="SSF48452">
    <property type="entry name" value="TPR-like"/>
    <property type="match status" value="1"/>
</dbReference>
<dbReference type="EMBL" id="CT868252">
    <property type="protein sequence ID" value="CAK77015.1"/>
    <property type="molecule type" value="Genomic_DNA"/>
</dbReference>
<evidence type="ECO:0000313" key="5">
    <source>
        <dbReference type="Proteomes" id="UP000000600"/>
    </source>
</evidence>
<sequence length="182" mass="21280">MQYEEALEIYNFLLQDDLQNSDILYEKACTFMEKKEYDEAHKIFDQVLALQPNNLDAQVKQGKDQINFLGDILLVLGLFDDSLEIYDKVLSIQPNHFFALWGKSESLRGMQKYNESLICYDTVLKQRSMYPYAYHYKGLALQQLNRDEEAINNFISALSIHPELKQSKEALQISQLKLAERK</sequence>
<dbReference type="Pfam" id="PF13181">
    <property type="entry name" value="TPR_8"/>
    <property type="match status" value="2"/>
</dbReference>
<dbReference type="InterPro" id="IPR051685">
    <property type="entry name" value="Ycf3/AcsC/BcsC/TPR_MFPF"/>
</dbReference>
<proteinExistence type="predicted"/>
<keyword evidence="5" id="KW-1185">Reference proteome</keyword>
<feature type="repeat" description="TPR" evidence="3">
    <location>
        <begin position="63"/>
        <end position="96"/>
    </location>
</feature>
<dbReference type="SMART" id="SM00028">
    <property type="entry name" value="TPR"/>
    <property type="match status" value="4"/>
</dbReference>
<dbReference type="KEGG" id="ptm:GSPATT00012540001"/>
<accession>A0D1U8</accession>
<evidence type="ECO:0000256" key="1">
    <source>
        <dbReference type="ARBA" id="ARBA00022737"/>
    </source>
</evidence>
<dbReference type="RefSeq" id="XP_001444412.1">
    <property type="nucleotide sequence ID" value="XM_001444375.1"/>
</dbReference>
<organism evidence="4 5">
    <name type="scientific">Paramecium tetraurelia</name>
    <dbReference type="NCBI Taxonomy" id="5888"/>
    <lineage>
        <taxon>Eukaryota</taxon>
        <taxon>Sar</taxon>
        <taxon>Alveolata</taxon>
        <taxon>Ciliophora</taxon>
        <taxon>Intramacronucleata</taxon>
        <taxon>Oligohymenophorea</taxon>
        <taxon>Peniculida</taxon>
        <taxon>Parameciidae</taxon>
        <taxon>Paramecium</taxon>
    </lineage>
</organism>
<evidence type="ECO:0000256" key="2">
    <source>
        <dbReference type="ARBA" id="ARBA00022803"/>
    </source>
</evidence>